<proteinExistence type="predicted"/>
<reference evidence="1 2" key="1">
    <citation type="journal article" date="2017" name="Nat. Microbiol.">
        <title>Natural product diversity associated with the nematode symbionts Photorhabdus and Xenorhabdus.</title>
        <authorList>
            <person name="Tobias N.J."/>
            <person name="Wolff H."/>
            <person name="Djahanschiri B."/>
            <person name="Grundmann F."/>
            <person name="Kronenwerth M."/>
            <person name="Shi Y.M."/>
            <person name="Simonyi S."/>
            <person name="Grun P."/>
            <person name="Shapiro-Ilan D."/>
            <person name="Pidot S.J."/>
            <person name="Stinear T.P."/>
            <person name="Ebersberger I."/>
            <person name="Bode H.B."/>
        </authorList>
    </citation>
    <scope>NUCLEOTIDE SEQUENCE [LARGE SCALE GENOMIC DNA]</scope>
    <source>
        <strain evidence="1 2">DSM 17907</strain>
    </source>
</reference>
<name>A0A2D0KZ43_9GAMM</name>
<evidence type="ECO:0000313" key="2">
    <source>
        <dbReference type="Proteomes" id="UP000221101"/>
    </source>
</evidence>
<sequence length="57" mass="6427">MTQPFDQADNHQRMAAEFKEMVMAADLFQSQQVLPDLGQGDFSLTDRRGIVASGNRR</sequence>
<dbReference type="Proteomes" id="UP000221101">
    <property type="component" value="Unassembled WGS sequence"/>
</dbReference>
<organism evidence="1 2">
    <name type="scientific">Xenorhabdus kozodoii</name>
    <dbReference type="NCBI Taxonomy" id="351676"/>
    <lineage>
        <taxon>Bacteria</taxon>
        <taxon>Pseudomonadati</taxon>
        <taxon>Pseudomonadota</taxon>
        <taxon>Gammaproteobacteria</taxon>
        <taxon>Enterobacterales</taxon>
        <taxon>Morganellaceae</taxon>
        <taxon>Xenorhabdus</taxon>
    </lineage>
</organism>
<keyword evidence="2" id="KW-1185">Reference proteome</keyword>
<dbReference type="AlphaFoldDB" id="A0A2D0KZ43"/>
<gene>
    <name evidence="1" type="ORF">Xkoz_03652</name>
</gene>
<comment type="caution">
    <text evidence="1">The sequence shown here is derived from an EMBL/GenBank/DDBJ whole genome shotgun (WGS) entry which is preliminary data.</text>
</comment>
<protein>
    <submittedName>
        <fullName evidence="1">Uncharacterized protein</fullName>
    </submittedName>
</protein>
<accession>A0A2D0KZ43</accession>
<dbReference type="EMBL" id="NJCX01000042">
    <property type="protein sequence ID" value="PHM68672.1"/>
    <property type="molecule type" value="Genomic_DNA"/>
</dbReference>
<evidence type="ECO:0000313" key="1">
    <source>
        <dbReference type="EMBL" id="PHM68672.1"/>
    </source>
</evidence>